<dbReference type="EMBL" id="GBRH01199845">
    <property type="protein sequence ID" value="JAD98050.1"/>
    <property type="molecule type" value="Transcribed_RNA"/>
</dbReference>
<dbReference type="AlphaFoldDB" id="A0A0A9EJM6"/>
<protein>
    <submittedName>
        <fullName evidence="1">Uncharacterized protein</fullName>
    </submittedName>
</protein>
<reference evidence="1" key="2">
    <citation type="journal article" date="2015" name="Data Brief">
        <title>Shoot transcriptome of the giant reed, Arundo donax.</title>
        <authorList>
            <person name="Barrero R.A."/>
            <person name="Guerrero F.D."/>
            <person name="Moolhuijzen P."/>
            <person name="Goolsby J.A."/>
            <person name="Tidwell J."/>
            <person name="Bellgard S.E."/>
            <person name="Bellgard M.I."/>
        </authorList>
    </citation>
    <scope>NUCLEOTIDE SEQUENCE</scope>
    <source>
        <tissue evidence="1">Shoot tissue taken approximately 20 cm above the soil surface</tissue>
    </source>
</reference>
<reference evidence="1" key="1">
    <citation type="submission" date="2014-09" db="EMBL/GenBank/DDBJ databases">
        <authorList>
            <person name="Magalhaes I.L.F."/>
            <person name="Oliveira U."/>
            <person name="Santos F.R."/>
            <person name="Vidigal T.H.D.A."/>
            <person name="Brescovit A.D."/>
            <person name="Santos A.J."/>
        </authorList>
    </citation>
    <scope>NUCLEOTIDE SEQUENCE</scope>
    <source>
        <tissue evidence="1">Shoot tissue taken approximately 20 cm above the soil surface</tissue>
    </source>
</reference>
<evidence type="ECO:0000313" key="1">
    <source>
        <dbReference type="EMBL" id="JAD98050.1"/>
    </source>
</evidence>
<accession>A0A0A9EJM6</accession>
<proteinExistence type="predicted"/>
<organism evidence="1">
    <name type="scientific">Arundo donax</name>
    <name type="common">Giant reed</name>
    <name type="synonym">Donax arundinaceus</name>
    <dbReference type="NCBI Taxonomy" id="35708"/>
    <lineage>
        <taxon>Eukaryota</taxon>
        <taxon>Viridiplantae</taxon>
        <taxon>Streptophyta</taxon>
        <taxon>Embryophyta</taxon>
        <taxon>Tracheophyta</taxon>
        <taxon>Spermatophyta</taxon>
        <taxon>Magnoliopsida</taxon>
        <taxon>Liliopsida</taxon>
        <taxon>Poales</taxon>
        <taxon>Poaceae</taxon>
        <taxon>PACMAD clade</taxon>
        <taxon>Arundinoideae</taxon>
        <taxon>Arundineae</taxon>
        <taxon>Arundo</taxon>
    </lineage>
</organism>
<sequence>MDTPWAPSAQTGFFHLRSSGIDCKSRRLV</sequence>
<name>A0A0A9EJM6_ARUDO</name>